<evidence type="ECO:0000259" key="2">
    <source>
        <dbReference type="Pfam" id="PF07584"/>
    </source>
</evidence>
<feature type="transmembrane region" description="Helical" evidence="1">
    <location>
        <begin position="58"/>
        <end position="75"/>
    </location>
</feature>
<keyword evidence="1" id="KW-1133">Transmembrane helix</keyword>
<name>A0A7W6JFW7_9CAUL</name>
<keyword evidence="4" id="KW-1185">Reference proteome</keyword>
<organism evidence="3 4">
    <name type="scientific">Brevundimonas lenta</name>
    <dbReference type="NCBI Taxonomy" id="424796"/>
    <lineage>
        <taxon>Bacteria</taxon>
        <taxon>Pseudomonadati</taxon>
        <taxon>Pseudomonadota</taxon>
        <taxon>Alphaproteobacteria</taxon>
        <taxon>Caulobacterales</taxon>
        <taxon>Caulobacteraceae</taxon>
        <taxon>Brevundimonas</taxon>
    </lineage>
</organism>
<dbReference type="EMBL" id="JACIDM010000004">
    <property type="protein sequence ID" value="MBB4084398.1"/>
    <property type="molecule type" value="Genomic_DNA"/>
</dbReference>
<dbReference type="PANTHER" id="PTHR37464">
    <property type="entry name" value="BLL2463 PROTEIN"/>
    <property type="match status" value="1"/>
</dbReference>
<reference evidence="3 4" key="1">
    <citation type="submission" date="2020-08" db="EMBL/GenBank/DDBJ databases">
        <title>Genomic Encyclopedia of Type Strains, Phase IV (KMG-IV): sequencing the most valuable type-strain genomes for metagenomic binning, comparative biology and taxonomic classification.</title>
        <authorList>
            <person name="Goeker M."/>
        </authorList>
    </citation>
    <scope>NUCLEOTIDE SEQUENCE [LARGE SCALE GENOMIC DNA]</scope>
    <source>
        <strain evidence="3 4">DSM 23960</strain>
    </source>
</reference>
<dbReference type="NCBIfam" id="TIGR02226">
    <property type="entry name" value="two_anch"/>
    <property type="match status" value="1"/>
</dbReference>
<keyword evidence="1" id="KW-0812">Transmembrane</keyword>
<keyword evidence="1" id="KW-0472">Membrane</keyword>
<dbReference type="InterPro" id="IPR024163">
    <property type="entry name" value="Aerotolerance_reg_N"/>
</dbReference>
<feature type="transmembrane region" description="Helical" evidence="1">
    <location>
        <begin position="6"/>
        <end position="26"/>
    </location>
</feature>
<accession>A0A7W6JFW7</accession>
<gene>
    <name evidence="3" type="ORF">GGR12_003288</name>
</gene>
<evidence type="ECO:0000256" key="1">
    <source>
        <dbReference type="SAM" id="Phobius"/>
    </source>
</evidence>
<protein>
    <recommendedName>
        <fullName evidence="2">Aerotolerance regulator N-terminal domain-containing protein</fullName>
    </recommendedName>
</protein>
<dbReference type="Pfam" id="PF07584">
    <property type="entry name" value="BatA"/>
    <property type="match status" value="1"/>
</dbReference>
<dbReference type="PANTHER" id="PTHR37464:SF1">
    <property type="entry name" value="BLL2463 PROTEIN"/>
    <property type="match status" value="1"/>
</dbReference>
<comment type="caution">
    <text evidence="3">The sequence shown here is derived from an EMBL/GenBank/DDBJ whole genome shotgun (WGS) entry which is preliminary data.</text>
</comment>
<proteinExistence type="predicted"/>
<dbReference type="AlphaFoldDB" id="A0A7W6JFW7"/>
<dbReference type="InterPro" id="IPR011933">
    <property type="entry name" value="Double_TM_dom"/>
</dbReference>
<evidence type="ECO:0000313" key="4">
    <source>
        <dbReference type="Proteomes" id="UP000529946"/>
    </source>
</evidence>
<feature type="domain" description="Aerotolerance regulator N-terminal" evidence="2">
    <location>
        <begin position="5"/>
        <end position="77"/>
    </location>
</feature>
<dbReference type="Proteomes" id="UP000529946">
    <property type="component" value="Unassembled WGS sequence"/>
</dbReference>
<sequence length="388" mass="40977">MTPGLLLPAALAALAAILVPLAIHIARRSEERPVVFAALRWLRQKPRPKSRLRFDEKLLLAARILLLALLALWLAHPVLSGAAGKAAYVAVAPGADVAQAGHVGEEAVADYGRSHWLAPGFPALKEPVPSGGAPIASLIRQLDADLPAGTPLVVVVPAVIEGADAERPRLSRRVDWRVTPGAAPAMRATPVAVPGLSIRQGDQAAGVRYLRAAALAWQPAGRAADVEIGGVDAALPPVTRKLVRLDGGTLPAGLLDWVEKGGTALAASDAVFPADADRVVVWRDALGRPLVEAAPIGTGRLMRFTRRLAPAEMPELLEADFPVHLRAVLEPAATAPARVSAADYAPATGARHFEPPPMDLRPWLAVLIGLVVLVERWLATRRRRAVSP</sequence>
<dbReference type="RefSeq" id="WP_183205889.1">
    <property type="nucleotide sequence ID" value="NZ_BAAAER010000001.1"/>
</dbReference>
<evidence type="ECO:0000313" key="3">
    <source>
        <dbReference type="EMBL" id="MBB4084398.1"/>
    </source>
</evidence>